<evidence type="ECO:0000256" key="14">
    <source>
        <dbReference type="ARBA" id="ARBA00023315"/>
    </source>
</evidence>
<keyword evidence="7" id="KW-0808">Transferase</keyword>
<reference evidence="16 17" key="2">
    <citation type="submission" date="2018-11" db="EMBL/GenBank/DDBJ databases">
        <authorList>
            <consortium name="Pathogen Informatics"/>
        </authorList>
    </citation>
    <scope>NUCLEOTIDE SEQUENCE [LARGE SCALE GENOMIC DNA]</scope>
</reference>
<protein>
    <recommendedName>
        <fullName evidence="5">diacylglycerol O-acyltransferase</fullName>
        <ecNumber evidence="5">2.3.1.20</ecNumber>
    </recommendedName>
</protein>
<dbReference type="GO" id="GO:0019432">
    <property type="term" value="P:triglyceride biosynthetic process"/>
    <property type="evidence" value="ECO:0007669"/>
    <property type="project" value="TreeGrafter"/>
</dbReference>
<comment type="similarity">
    <text evidence="4">Belongs to the diacylglycerol acyltransferase family.</text>
</comment>
<organism evidence="18">
    <name type="scientific">Soboliphyme baturini</name>
    <dbReference type="NCBI Taxonomy" id="241478"/>
    <lineage>
        <taxon>Eukaryota</taxon>
        <taxon>Metazoa</taxon>
        <taxon>Ecdysozoa</taxon>
        <taxon>Nematoda</taxon>
        <taxon>Enoplea</taxon>
        <taxon>Dorylaimia</taxon>
        <taxon>Dioctophymatida</taxon>
        <taxon>Dioctophymatoidea</taxon>
        <taxon>Soboliphymatidae</taxon>
        <taxon>Soboliphyme</taxon>
    </lineage>
</organism>
<dbReference type="GO" id="GO:0006071">
    <property type="term" value="P:glycerol metabolic process"/>
    <property type="evidence" value="ECO:0007669"/>
    <property type="project" value="UniProtKB-KW"/>
</dbReference>
<dbReference type="EC" id="2.3.1.20" evidence="5"/>
<dbReference type="Proteomes" id="UP000270296">
    <property type="component" value="Unassembled WGS sequence"/>
</dbReference>
<evidence type="ECO:0000256" key="2">
    <source>
        <dbReference type="ARBA" id="ARBA00004771"/>
    </source>
</evidence>
<dbReference type="EMBL" id="UZAM01012878">
    <property type="protein sequence ID" value="VDP23981.1"/>
    <property type="molecule type" value="Genomic_DNA"/>
</dbReference>
<evidence type="ECO:0000256" key="7">
    <source>
        <dbReference type="ARBA" id="ARBA00022679"/>
    </source>
</evidence>
<dbReference type="AlphaFoldDB" id="A0A183J116"/>
<evidence type="ECO:0000256" key="12">
    <source>
        <dbReference type="ARBA" id="ARBA00023098"/>
    </source>
</evidence>
<comment type="subcellular location">
    <subcellularLocation>
        <location evidence="1">Endoplasmic reticulum membrane</location>
        <topology evidence="1">Multi-pass membrane protein</topology>
    </subcellularLocation>
</comment>
<dbReference type="PANTHER" id="PTHR12317:SF0">
    <property type="entry name" value="ACYLTRANSFERASE"/>
    <property type="match status" value="1"/>
</dbReference>
<comment type="pathway">
    <text evidence="2">Glycerolipid metabolism; triacylglycerol biosynthesis.</text>
</comment>
<dbReference type="GO" id="GO:0005789">
    <property type="term" value="C:endoplasmic reticulum membrane"/>
    <property type="evidence" value="ECO:0007669"/>
    <property type="project" value="UniProtKB-SubCell"/>
</dbReference>
<keyword evidence="10" id="KW-0256">Endoplasmic reticulum</keyword>
<sequence>MTKILGIDFAPVFVPLHRRLETLAVLHFVFIFFSPYFTYVLAFYLLFYTRFWWLPLLYLGWFYVDKDYLADFFPIRLVKTAELDPNRNYIFGYHPHGIMGFGAFVNFATEATGFSSKFPGITSRLCTLVGQFWFPLRREYIISAGTKRIRSRESIKWILQRPVPGQAVVIVIGGAIEALNAHPGSHTVVLSNRHGFVRAALVYGADLVPVFCFGENDVYFQYRNPEGSFLRYLQFFGWSPPIIFGRAALRCVLVNCAISVGKPIRVNQCFNPTEEQI</sequence>
<evidence type="ECO:0000256" key="5">
    <source>
        <dbReference type="ARBA" id="ARBA00013244"/>
    </source>
</evidence>
<gene>
    <name evidence="16" type="ORF">SBAD_LOCUS9564</name>
</gene>
<proteinExistence type="inferred from homology"/>
<evidence type="ECO:0000256" key="1">
    <source>
        <dbReference type="ARBA" id="ARBA00004477"/>
    </source>
</evidence>
<evidence type="ECO:0000256" key="6">
    <source>
        <dbReference type="ARBA" id="ARBA00022516"/>
    </source>
</evidence>
<accession>A0A183J116</accession>
<keyword evidence="8 15" id="KW-0812">Transmembrane</keyword>
<evidence type="ECO:0000256" key="11">
    <source>
        <dbReference type="ARBA" id="ARBA00022989"/>
    </source>
</evidence>
<keyword evidence="6" id="KW-0444">Lipid biosynthesis</keyword>
<dbReference type="PANTHER" id="PTHR12317">
    <property type="entry name" value="DIACYLGLYCEROL O-ACYLTRANSFERASE"/>
    <property type="match status" value="1"/>
</dbReference>
<dbReference type="WBParaSite" id="SBAD_0000991201-mRNA-1">
    <property type="protein sequence ID" value="SBAD_0000991201-mRNA-1"/>
    <property type="gene ID" value="SBAD_0000991201"/>
</dbReference>
<keyword evidence="14" id="KW-0012">Acyltransferase</keyword>
<reference evidence="18" key="1">
    <citation type="submission" date="2016-06" db="UniProtKB">
        <authorList>
            <consortium name="WormBaseParasite"/>
        </authorList>
    </citation>
    <scope>IDENTIFICATION</scope>
</reference>
<dbReference type="OrthoDB" id="264532at2759"/>
<dbReference type="InterPro" id="IPR007130">
    <property type="entry name" value="DAGAT"/>
</dbReference>
<name>A0A183J116_9BILA</name>
<evidence type="ECO:0000256" key="13">
    <source>
        <dbReference type="ARBA" id="ARBA00023136"/>
    </source>
</evidence>
<evidence type="ECO:0000256" key="15">
    <source>
        <dbReference type="SAM" id="Phobius"/>
    </source>
</evidence>
<comment type="pathway">
    <text evidence="3">Lipid metabolism.</text>
</comment>
<dbReference type="GO" id="GO:0004144">
    <property type="term" value="F:diacylglycerol O-acyltransferase activity"/>
    <property type="evidence" value="ECO:0007669"/>
    <property type="project" value="UniProtKB-EC"/>
</dbReference>
<evidence type="ECO:0000313" key="16">
    <source>
        <dbReference type="EMBL" id="VDP23981.1"/>
    </source>
</evidence>
<dbReference type="Pfam" id="PF03982">
    <property type="entry name" value="DAGAT"/>
    <property type="match status" value="1"/>
</dbReference>
<evidence type="ECO:0000313" key="18">
    <source>
        <dbReference type="WBParaSite" id="SBAD_0000991201-mRNA-1"/>
    </source>
</evidence>
<evidence type="ECO:0000256" key="10">
    <source>
        <dbReference type="ARBA" id="ARBA00022824"/>
    </source>
</evidence>
<evidence type="ECO:0000256" key="9">
    <source>
        <dbReference type="ARBA" id="ARBA00022798"/>
    </source>
</evidence>
<keyword evidence="11 15" id="KW-1133">Transmembrane helix</keyword>
<evidence type="ECO:0000256" key="3">
    <source>
        <dbReference type="ARBA" id="ARBA00005189"/>
    </source>
</evidence>
<keyword evidence="9" id="KW-0319">Glycerol metabolism</keyword>
<evidence type="ECO:0000313" key="17">
    <source>
        <dbReference type="Proteomes" id="UP000270296"/>
    </source>
</evidence>
<keyword evidence="12" id="KW-0443">Lipid metabolism</keyword>
<keyword evidence="13 15" id="KW-0472">Membrane</keyword>
<dbReference type="CDD" id="cd07987">
    <property type="entry name" value="LPLAT_MGAT-like"/>
    <property type="match status" value="1"/>
</dbReference>
<evidence type="ECO:0000256" key="4">
    <source>
        <dbReference type="ARBA" id="ARBA00005420"/>
    </source>
</evidence>
<feature type="transmembrane region" description="Helical" evidence="15">
    <location>
        <begin position="24"/>
        <end position="47"/>
    </location>
</feature>
<keyword evidence="17" id="KW-1185">Reference proteome</keyword>
<evidence type="ECO:0000256" key="8">
    <source>
        <dbReference type="ARBA" id="ARBA00022692"/>
    </source>
</evidence>